<dbReference type="InterPro" id="IPR012340">
    <property type="entry name" value="NA-bd_OB-fold"/>
</dbReference>
<gene>
    <name evidence="7" type="ORF">SAMN02745154_00235</name>
</gene>
<dbReference type="Proteomes" id="UP000190389">
    <property type="component" value="Unassembled WGS sequence"/>
</dbReference>
<evidence type="ECO:0000313" key="7">
    <source>
        <dbReference type="EMBL" id="SJZ47241.1"/>
    </source>
</evidence>
<dbReference type="AlphaFoldDB" id="A0A1T4KXY4"/>
<dbReference type="SUPFAM" id="SSF54814">
    <property type="entry name" value="Prokaryotic type KH domain (KH-domain type II)"/>
    <property type="match status" value="2"/>
</dbReference>
<dbReference type="InterPro" id="IPR030842">
    <property type="entry name" value="TF_NusA_bacterial"/>
</dbReference>
<dbReference type="GO" id="GO:0006353">
    <property type="term" value="P:DNA-templated transcription termination"/>
    <property type="evidence" value="ECO:0007669"/>
    <property type="project" value="UniProtKB-KW"/>
</dbReference>
<evidence type="ECO:0000256" key="1">
    <source>
        <dbReference type="ARBA" id="ARBA00022472"/>
    </source>
</evidence>
<dbReference type="Pfam" id="PF13184">
    <property type="entry name" value="KH_NusA_1st"/>
    <property type="match status" value="1"/>
</dbReference>
<keyword evidence="3" id="KW-0694">RNA-binding</keyword>
<accession>A0A1T4KXY4</accession>
<dbReference type="RefSeq" id="WP_078746982.1">
    <property type="nucleotide sequence ID" value="NZ_CP137850.1"/>
</dbReference>
<dbReference type="GO" id="GO:0031564">
    <property type="term" value="P:transcription antitermination"/>
    <property type="evidence" value="ECO:0007669"/>
    <property type="project" value="InterPro"/>
</dbReference>
<dbReference type="PROSITE" id="PS50126">
    <property type="entry name" value="S1"/>
    <property type="match status" value="1"/>
</dbReference>
<keyword evidence="2" id="KW-0963">Cytoplasm</keyword>
<evidence type="ECO:0000259" key="6">
    <source>
        <dbReference type="PROSITE" id="PS50126"/>
    </source>
</evidence>
<dbReference type="InterPro" id="IPR058582">
    <property type="entry name" value="KH_NusA_2nd"/>
</dbReference>
<keyword evidence="4" id="KW-0805">Transcription regulation</keyword>
<dbReference type="InterPro" id="IPR003029">
    <property type="entry name" value="S1_domain"/>
</dbReference>
<dbReference type="InterPro" id="IPR025249">
    <property type="entry name" value="TF_NusA_KH_1st"/>
</dbReference>
<dbReference type="InterPro" id="IPR015946">
    <property type="entry name" value="KH_dom-like_a/b"/>
</dbReference>
<name>A0A1T4KXY4_9BACT</name>
<dbReference type="Gene3D" id="3.30.1480.10">
    <property type="entry name" value="NusA, N-terminal domain"/>
    <property type="match status" value="1"/>
</dbReference>
<organism evidence="7 8">
    <name type="scientific">Mycoplasmopsis verecunda</name>
    <dbReference type="NCBI Taxonomy" id="171291"/>
    <lineage>
        <taxon>Bacteria</taxon>
        <taxon>Bacillati</taxon>
        <taxon>Mycoplasmatota</taxon>
        <taxon>Mycoplasmoidales</taxon>
        <taxon>Metamycoplasmataceae</taxon>
        <taxon>Mycoplasmopsis</taxon>
    </lineage>
</organism>
<dbReference type="PANTHER" id="PTHR22648">
    <property type="entry name" value="TRANSCRIPTION TERMINATION FACTOR NUSA"/>
    <property type="match status" value="1"/>
</dbReference>
<keyword evidence="1" id="KW-0806">Transcription termination</keyword>
<keyword evidence="5" id="KW-0804">Transcription</keyword>
<dbReference type="SUPFAM" id="SSF50249">
    <property type="entry name" value="Nucleic acid-binding proteins"/>
    <property type="match status" value="1"/>
</dbReference>
<dbReference type="Pfam" id="PF08529">
    <property type="entry name" value="NusA_N"/>
    <property type="match status" value="1"/>
</dbReference>
<evidence type="ECO:0000256" key="3">
    <source>
        <dbReference type="ARBA" id="ARBA00022884"/>
    </source>
</evidence>
<dbReference type="InterPro" id="IPR013735">
    <property type="entry name" value="TF_NusA_N"/>
</dbReference>
<dbReference type="PANTHER" id="PTHR22648:SF0">
    <property type="entry name" value="TRANSCRIPTION TERMINATION_ANTITERMINATION PROTEIN NUSA"/>
    <property type="match status" value="1"/>
</dbReference>
<protein>
    <submittedName>
        <fullName evidence="7">N utilization substance protein A</fullName>
    </submittedName>
</protein>
<dbReference type="InterPro" id="IPR036555">
    <property type="entry name" value="NusA_N_sf"/>
</dbReference>
<dbReference type="GO" id="GO:0005829">
    <property type="term" value="C:cytosol"/>
    <property type="evidence" value="ECO:0007669"/>
    <property type="project" value="TreeGrafter"/>
</dbReference>
<sequence length="551" mass="62292">MAIRKKQIEVNDSQEFQLFRLIEEVATNNDFKFEDVMEIFRQATERAFVKNIDKSAEIVLVPNFENKVVKMFNTTGEVVEDDFEFNEETPEEKLIYITISDARKLNDHAMLSDQIDIPFTFADLPNKINVAVLNDYKQELKAKQKDKIVAKYAQMIGQKVDAKVLTRNKNGSYNVAFEDQVTAFLPANKVNEKLNLQPGKFIPVYIEAIDEDSKLSIISVTTTSNTELHDLLFTEIPEIQNGDLLIVGIQRVAGLRAKVALKANPDRKIDFDIIGTVLGEYASRLNAISETLGGEKIDLIKYADNKLEYIKNALAPAKLLDVISVTEEGVEKIYAISRDSDINIAIGKKGVNIDLASRLTGSKITVLKASDAIAKGLSFRKAEEFDKHYFKSTERNKTSKTTRTLKNIDLFIDTDALFNDFNNELDEFGNEVVAENKPKAKSPKKKQINLQDLDSLFDEDAIKANANLESLTDYDFISEIEKYDDEFDKDDESELDDEQSDAEKEAKAKKVLKEFKNTKVELKDFKVDDDLASYGLSDALNVDDLASDDWE</sequence>
<dbReference type="STRING" id="171291.SAMN02745154_00235"/>
<dbReference type="SUPFAM" id="SSF69705">
    <property type="entry name" value="Transcription factor NusA, N-terminal domain"/>
    <property type="match status" value="1"/>
</dbReference>
<evidence type="ECO:0000256" key="5">
    <source>
        <dbReference type="ARBA" id="ARBA00023163"/>
    </source>
</evidence>
<feature type="domain" description="S1 motif" evidence="6">
    <location>
        <begin position="157"/>
        <end position="221"/>
    </location>
</feature>
<dbReference type="EMBL" id="FUXF01000005">
    <property type="protein sequence ID" value="SJZ47241.1"/>
    <property type="molecule type" value="Genomic_DNA"/>
</dbReference>
<dbReference type="Pfam" id="PF26594">
    <property type="entry name" value="KH_NusA_2nd"/>
    <property type="match status" value="1"/>
</dbReference>
<dbReference type="InterPro" id="IPR009019">
    <property type="entry name" value="KH_sf_prok-type"/>
</dbReference>
<evidence type="ECO:0000256" key="2">
    <source>
        <dbReference type="ARBA" id="ARBA00022490"/>
    </source>
</evidence>
<dbReference type="OrthoDB" id="9807233at2"/>
<evidence type="ECO:0000313" key="8">
    <source>
        <dbReference type="Proteomes" id="UP000190389"/>
    </source>
</evidence>
<dbReference type="GO" id="GO:0003700">
    <property type="term" value="F:DNA-binding transcription factor activity"/>
    <property type="evidence" value="ECO:0007669"/>
    <property type="project" value="InterPro"/>
</dbReference>
<evidence type="ECO:0000256" key="4">
    <source>
        <dbReference type="ARBA" id="ARBA00023015"/>
    </source>
</evidence>
<reference evidence="8" key="1">
    <citation type="submission" date="2017-02" db="EMBL/GenBank/DDBJ databases">
        <authorList>
            <person name="Varghese N."/>
            <person name="Submissions S."/>
        </authorList>
    </citation>
    <scope>NUCLEOTIDE SEQUENCE [LARGE SCALE GENOMIC DNA]</scope>
    <source>
        <strain evidence="8">ATCC 27862</strain>
    </source>
</reference>
<dbReference type="Gene3D" id="3.30.300.20">
    <property type="match status" value="2"/>
</dbReference>
<dbReference type="GO" id="GO:0003723">
    <property type="term" value="F:RNA binding"/>
    <property type="evidence" value="ECO:0007669"/>
    <property type="project" value="UniProtKB-KW"/>
</dbReference>
<keyword evidence="8" id="KW-1185">Reference proteome</keyword>
<proteinExistence type="predicted"/>